<keyword evidence="5" id="KW-1185">Reference proteome</keyword>
<evidence type="ECO:0000256" key="2">
    <source>
        <dbReference type="ARBA" id="ARBA00093469"/>
    </source>
</evidence>
<comment type="caution">
    <text evidence="4">The sequence shown here is derived from an EMBL/GenBank/DDBJ whole genome shotgun (WGS) entry which is preliminary data.</text>
</comment>
<protein>
    <recommendedName>
        <fullName evidence="1">COMM domain-containing protein 3</fullName>
    </recommendedName>
</protein>
<dbReference type="InterPro" id="IPR017920">
    <property type="entry name" value="COMM"/>
</dbReference>
<gene>
    <name evidence="4" type="ORF">CUNI_LOCUS3912</name>
</gene>
<accession>A0A8S3YMX1</accession>
<evidence type="ECO:0000259" key="3">
    <source>
        <dbReference type="PROSITE" id="PS51269"/>
    </source>
</evidence>
<feature type="domain" description="COMM" evidence="3">
    <location>
        <begin position="124"/>
        <end position="193"/>
    </location>
</feature>
<dbReference type="AlphaFoldDB" id="A0A8S3YMX1"/>
<proteinExistence type="inferred from homology"/>
<organism evidence="4 5">
    <name type="scientific">Candidula unifasciata</name>
    <dbReference type="NCBI Taxonomy" id="100452"/>
    <lineage>
        <taxon>Eukaryota</taxon>
        <taxon>Metazoa</taxon>
        <taxon>Spiralia</taxon>
        <taxon>Lophotrochozoa</taxon>
        <taxon>Mollusca</taxon>
        <taxon>Gastropoda</taxon>
        <taxon>Heterobranchia</taxon>
        <taxon>Euthyneura</taxon>
        <taxon>Panpulmonata</taxon>
        <taxon>Eupulmonata</taxon>
        <taxon>Stylommatophora</taxon>
        <taxon>Helicina</taxon>
        <taxon>Helicoidea</taxon>
        <taxon>Geomitridae</taxon>
        <taxon>Candidula</taxon>
    </lineage>
</organism>
<reference evidence="4" key="1">
    <citation type="submission" date="2021-04" db="EMBL/GenBank/DDBJ databases">
        <authorList>
            <consortium name="Molecular Ecology Group"/>
        </authorList>
    </citation>
    <scope>NUCLEOTIDE SEQUENCE</scope>
</reference>
<dbReference type="PANTHER" id="PTHR31159">
    <property type="entry name" value="COMM DOMAIN-CONTAINING PROTEIN 3"/>
    <property type="match status" value="1"/>
</dbReference>
<sequence length="195" mass="21865">MEFGPQVLENIALAGDAAHIPDKIFAKLVTCACQGVLNEDQRNIVEENPAFKDTNKAVLKAAFSGLVTLIIEAAKHDSSDQNISSLLEECKYTADKINEFSKIFLPQKPHIQLLLGKIGFSFPHIVDVDWRLDYYIKNNNVEKVNSGVYLISLKTEIPGEHELKDFQFSCTVEQLQDLVGKLRDATKCMERIAQV</sequence>
<dbReference type="Proteomes" id="UP000678393">
    <property type="component" value="Unassembled WGS sequence"/>
</dbReference>
<dbReference type="OrthoDB" id="1917519at2759"/>
<evidence type="ECO:0000313" key="4">
    <source>
        <dbReference type="EMBL" id="CAG5118354.1"/>
    </source>
</evidence>
<evidence type="ECO:0000256" key="1">
    <source>
        <dbReference type="ARBA" id="ARBA00016548"/>
    </source>
</evidence>
<dbReference type="InterPro" id="IPR037355">
    <property type="entry name" value="COMMD3"/>
</dbReference>
<dbReference type="Pfam" id="PF07258">
    <property type="entry name" value="COMM_domain"/>
    <property type="match status" value="1"/>
</dbReference>
<dbReference type="GO" id="GO:0006814">
    <property type="term" value="P:sodium ion transport"/>
    <property type="evidence" value="ECO:0007669"/>
    <property type="project" value="InterPro"/>
</dbReference>
<evidence type="ECO:0000313" key="5">
    <source>
        <dbReference type="Proteomes" id="UP000678393"/>
    </source>
</evidence>
<dbReference type="EMBL" id="CAJHNH020000539">
    <property type="protein sequence ID" value="CAG5118354.1"/>
    <property type="molecule type" value="Genomic_DNA"/>
</dbReference>
<dbReference type="PANTHER" id="PTHR31159:SF1">
    <property type="entry name" value="COMM DOMAIN-CONTAINING PROTEIN 3"/>
    <property type="match status" value="1"/>
</dbReference>
<dbReference type="Pfam" id="PF21672">
    <property type="entry name" value="COMM_HN"/>
    <property type="match status" value="1"/>
</dbReference>
<dbReference type="CDD" id="cd04751">
    <property type="entry name" value="Commd3"/>
    <property type="match status" value="1"/>
</dbReference>
<comment type="similarity">
    <text evidence="2">Belongs to the COMM domain-containing protein 3 family.</text>
</comment>
<dbReference type="PROSITE" id="PS51269">
    <property type="entry name" value="COMM"/>
    <property type="match status" value="1"/>
</dbReference>
<name>A0A8S3YMX1_9EUPU</name>